<feature type="repeat" description="WD" evidence="5">
    <location>
        <begin position="431"/>
        <end position="482"/>
    </location>
</feature>
<evidence type="ECO:0000256" key="4">
    <source>
        <dbReference type="ARBA" id="ARBA00023242"/>
    </source>
</evidence>
<evidence type="ECO:0000256" key="2">
    <source>
        <dbReference type="ARBA" id="ARBA00022574"/>
    </source>
</evidence>
<keyword evidence="8" id="KW-1185">Reference proteome</keyword>
<organism evidence="7 8">
    <name type="scientific">Glomus cerebriforme</name>
    <dbReference type="NCBI Taxonomy" id="658196"/>
    <lineage>
        <taxon>Eukaryota</taxon>
        <taxon>Fungi</taxon>
        <taxon>Fungi incertae sedis</taxon>
        <taxon>Mucoromycota</taxon>
        <taxon>Glomeromycotina</taxon>
        <taxon>Glomeromycetes</taxon>
        <taxon>Glomerales</taxon>
        <taxon>Glomeraceae</taxon>
        <taxon>Glomus</taxon>
    </lineage>
</organism>
<dbReference type="STRING" id="658196.A0A397TIA5"/>
<evidence type="ECO:0000313" key="8">
    <source>
        <dbReference type="Proteomes" id="UP000265703"/>
    </source>
</evidence>
<evidence type="ECO:0000313" key="7">
    <source>
        <dbReference type="EMBL" id="RIA97672.1"/>
    </source>
</evidence>
<evidence type="ECO:0000256" key="1">
    <source>
        <dbReference type="ARBA" id="ARBA00004123"/>
    </source>
</evidence>
<feature type="compositionally biased region" description="Low complexity" evidence="6">
    <location>
        <begin position="112"/>
        <end position="132"/>
    </location>
</feature>
<dbReference type="Pfam" id="PF00400">
    <property type="entry name" value="WD40"/>
    <property type="match status" value="3"/>
</dbReference>
<dbReference type="Gene3D" id="1.20.960.30">
    <property type="match status" value="1"/>
</dbReference>
<dbReference type="CDD" id="cd00200">
    <property type="entry name" value="WD40"/>
    <property type="match status" value="1"/>
</dbReference>
<comment type="subcellular location">
    <subcellularLocation>
        <location evidence="1">Nucleus</location>
    </subcellularLocation>
</comment>
<dbReference type="InterPro" id="IPR006594">
    <property type="entry name" value="LisH"/>
</dbReference>
<protein>
    <submittedName>
        <fullName evidence="7">WD40-repeat-containing domain protein</fullName>
    </submittedName>
</protein>
<evidence type="ECO:0000256" key="3">
    <source>
        <dbReference type="ARBA" id="ARBA00022737"/>
    </source>
</evidence>
<feature type="region of interest" description="Disordered" evidence="6">
    <location>
        <begin position="108"/>
        <end position="217"/>
    </location>
</feature>
<dbReference type="GO" id="GO:0034967">
    <property type="term" value="C:Set3 complex"/>
    <property type="evidence" value="ECO:0007669"/>
    <property type="project" value="TreeGrafter"/>
</dbReference>
<comment type="caution">
    <text evidence="7">The sequence shown here is derived from an EMBL/GenBank/DDBJ whole genome shotgun (WGS) entry which is preliminary data.</text>
</comment>
<dbReference type="OrthoDB" id="1367865at2759"/>
<dbReference type="SMART" id="SM00320">
    <property type="entry name" value="WD40"/>
    <property type="match status" value="8"/>
</dbReference>
<accession>A0A397TIA5</accession>
<sequence length="558" mass="63076">MNVQVTSDDINILIYRYLHESGFKFSPAVFNMEAKVEEAARKKGIAEKDVETGLLVKIIYKGLFYMDMELHAQPDESTIKCSAPIHLIHKHRCITNASSLTAAVQNTTNDINDGNETNQINENNDNNLNQNNNEKKRKYESSTEEEEIKHIDEEQRNNKEREQKKEKDRTRGKDRKKDERALRDRKRIKDKDREAEVELTRSNVNNPSSPSTSSNNIIELKGHSKDAFLCAWNPKDTNVLATCSLDGTSRIWNITNWQKDRAQPTLIKHLFNNPSECVCCLDWNPTEANTIAIAYSDGLSCIYNSKGALRSSSRQANSVLTIKWSPKGEHLLTVTQDGFSICTDKRGNTVGQYKHEIVYDVAWASDDSFAASTKNNILIYTINQENPIKTLTGHEGPVKCLAYDSSKTYLASGSSDCSVKIWKENKKVMHTLNHESAVHALTWSQAMKTTSKKKETGYILATATTDYRVTIWDAENGRKLKEFNDNQAIVTSLEFSPNGALLALGSYDQNLLIIDSKSYEPKISYRSESPIYHLHWDTLGTKIAFTLANGNVIVMDTK</sequence>
<dbReference type="Gene3D" id="2.130.10.10">
    <property type="entry name" value="YVTN repeat-like/Quinoprotein amine dehydrogenase"/>
    <property type="match status" value="1"/>
</dbReference>
<feature type="compositionally biased region" description="Low complexity" evidence="6">
    <location>
        <begin position="202"/>
        <end position="216"/>
    </location>
</feature>
<dbReference type="InterPro" id="IPR015943">
    <property type="entry name" value="WD40/YVTN_repeat-like_dom_sf"/>
</dbReference>
<evidence type="ECO:0000256" key="6">
    <source>
        <dbReference type="SAM" id="MobiDB-lite"/>
    </source>
</evidence>
<dbReference type="PROSITE" id="PS50896">
    <property type="entry name" value="LISH"/>
    <property type="match status" value="1"/>
</dbReference>
<dbReference type="SUPFAM" id="SSF50978">
    <property type="entry name" value="WD40 repeat-like"/>
    <property type="match status" value="1"/>
</dbReference>
<feature type="repeat" description="WD" evidence="5">
    <location>
        <begin position="220"/>
        <end position="262"/>
    </location>
</feature>
<keyword evidence="4" id="KW-0539">Nucleus</keyword>
<name>A0A397TIA5_9GLOM</name>
<proteinExistence type="predicted"/>
<dbReference type="InterPro" id="IPR036322">
    <property type="entry name" value="WD40_repeat_dom_sf"/>
</dbReference>
<reference evidence="7 8" key="1">
    <citation type="submission" date="2018-06" db="EMBL/GenBank/DDBJ databases">
        <title>Comparative genomics reveals the genomic features of Rhizophagus irregularis, R. cerebriforme, R. diaphanum and Gigaspora rosea, and their symbiotic lifestyle signature.</title>
        <authorList>
            <person name="Morin E."/>
            <person name="San Clemente H."/>
            <person name="Chen E.C.H."/>
            <person name="De La Providencia I."/>
            <person name="Hainaut M."/>
            <person name="Kuo A."/>
            <person name="Kohler A."/>
            <person name="Murat C."/>
            <person name="Tang N."/>
            <person name="Roy S."/>
            <person name="Loubradou J."/>
            <person name="Henrissat B."/>
            <person name="Grigoriev I.V."/>
            <person name="Corradi N."/>
            <person name="Roux C."/>
            <person name="Martin F.M."/>
        </authorList>
    </citation>
    <scope>NUCLEOTIDE SEQUENCE [LARGE SCALE GENOMIC DNA]</scope>
    <source>
        <strain evidence="7 8">DAOM 227022</strain>
    </source>
</reference>
<dbReference type="PROSITE" id="PS50082">
    <property type="entry name" value="WD_REPEATS_2"/>
    <property type="match status" value="3"/>
</dbReference>
<dbReference type="EMBL" id="QKYT01000026">
    <property type="protein sequence ID" value="RIA97672.1"/>
    <property type="molecule type" value="Genomic_DNA"/>
</dbReference>
<dbReference type="InterPro" id="IPR001680">
    <property type="entry name" value="WD40_rpt"/>
</dbReference>
<keyword evidence="2 5" id="KW-0853">WD repeat</keyword>
<dbReference type="InterPro" id="IPR045183">
    <property type="entry name" value="Ebi-like"/>
</dbReference>
<dbReference type="GO" id="GO:0006357">
    <property type="term" value="P:regulation of transcription by RNA polymerase II"/>
    <property type="evidence" value="ECO:0007669"/>
    <property type="project" value="TreeGrafter"/>
</dbReference>
<keyword evidence="3" id="KW-0677">Repeat</keyword>
<evidence type="ECO:0000256" key="5">
    <source>
        <dbReference type="PROSITE-ProRule" id="PRU00221"/>
    </source>
</evidence>
<feature type="repeat" description="WD" evidence="5">
    <location>
        <begin position="391"/>
        <end position="423"/>
    </location>
</feature>
<dbReference type="PROSITE" id="PS50294">
    <property type="entry name" value="WD_REPEATS_REGION"/>
    <property type="match status" value="2"/>
</dbReference>
<dbReference type="PANTHER" id="PTHR22846">
    <property type="entry name" value="WD40 REPEAT PROTEIN"/>
    <property type="match status" value="1"/>
</dbReference>
<feature type="compositionally biased region" description="Basic and acidic residues" evidence="6">
    <location>
        <begin position="133"/>
        <end position="199"/>
    </location>
</feature>
<dbReference type="Proteomes" id="UP000265703">
    <property type="component" value="Unassembled WGS sequence"/>
</dbReference>
<dbReference type="InterPro" id="IPR019775">
    <property type="entry name" value="WD40_repeat_CS"/>
</dbReference>
<dbReference type="GO" id="GO:0003714">
    <property type="term" value="F:transcription corepressor activity"/>
    <property type="evidence" value="ECO:0007669"/>
    <property type="project" value="InterPro"/>
</dbReference>
<dbReference type="AlphaFoldDB" id="A0A397TIA5"/>
<dbReference type="PANTHER" id="PTHR22846:SF2">
    <property type="entry name" value="F-BOX-LIKE_WD REPEAT-CONTAINING PROTEIN EBI"/>
    <property type="match status" value="1"/>
</dbReference>
<gene>
    <name evidence="7" type="ORF">C1645_751670</name>
</gene>
<dbReference type="PROSITE" id="PS00678">
    <property type="entry name" value="WD_REPEATS_1"/>
    <property type="match status" value="1"/>
</dbReference>